<dbReference type="PATRIC" id="fig|1006576.9.peg.1209"/>
<accession>A0A0C7P2H5</accession>
<evidence type="ECO:0000256" key="6">
    <source>
        <dbReference type="ARBA" id="ARBA00023002"/>
    </source>
</evidence>
<dbReference type="GO" id="GO:0005737">
    <property type="term" value="C:cytoplasm"/>
    <property type="evidence" value="ECO:0007669"/>
    <property type="project" value="TreeGrafter"/>
</dbReference>
<dbReference type="InterPro" id="IPR024706">
    <property type="entry name" value="Peroxiredoxin_AhpC-typ"/>
</dbReference>
<comment type="function">
    <text evidence="1">Thiol-specific peroxidase that catalyzes the reduction of hydrogen peroxide and organic hydroperoxides to water and alcohols, respectively. Plays a role in cell protection against oxidative stress by detoxifying peroxides and as sensor of hydrogen peroxide-mediated signaling events.</text>
</comment>
<evidence type="ECO:0000256" key="8">
    <source>
        <dbReference type="ARBA" id="ARBA00023284"/>
    </source>
</evidence>
<protein>
    <recommendedName>
        <fullName evidence="3">thioredoxin-dependent peroxiredoxin</fullName>
        <ecNumber evidence="3">1.11.1.24</ecNumber>
    </recommendedName>
    <alternativeName>
        <fullName evidence="9">Thioredoxin peroxidase</fullName>
    </alternativeName>
</protein>
<dbReference type="InterPro" id="IPR022272">
    <property type="entry name" value="Lipocalin_CS"/>
</dbReference>
<keyword evidence="8" id="KW-0676">Redox-active center</keyword>
<evidence type="ECO:0000256" key="2">
    <source>
        <dbReference type="ARBA" id="ARBA00011245"/>
    </source>
</evidence>
<feature type="domain" description="Thioredoxin" evidence="13">
    <location>
        <begin position="6"/>
        <end position="160"/>
    </location>
</feature>
<evidence type="ECO:0000256" key="12">
    <source>
        <dbReference type="PIRSR" id="PIRSR000239-1"/>
    </source>
</evidence>
<dbReference type="PANTHER" id="PTHR42801:SF4">
    <property type="entry name" value="AHPC_TSA FAMILY PROTEIN"/>
    <property type="match status" value="1"/>
</dbReference>
<dbReference type="InterPro" id="IPR036249">
    <property type="entry name" value="Thioredoxin-like_sf"/>
</dbReference>
<dbReference type="PANTHER" id="PTHR42801">
    <property type="entry name" value="THIOREDOXIN-DEPENDENT PEROXIDE REDUCTASE"/>
    <property type="match status" value="1"/>
</dbReference>
<dbReference type="Gene3D" id="3.40.30.10">
    <property type="entry name" value="Glutaredoxin"/>
    <property type="match status" value="1"/>
</dbReference>
<keyword evidence="6 14" id="KW-0560">Oxidoreductase</keyword>
<dbReference type="SUPFAM" id="SSF52833">
    <property type="entry name" value="Thioredoxin-like"/>
    <property type="match status" value="1"/>
</dbReference>
<evidence type="ECO:0000256" key="10">
    <source>
        <dbReference type="ARBA" id="ARBA00038489"/>
    </source>
</evidence>
<evidence type="ECO:0000259" key="13">
    <source>
        <dbReference type="PROSITE" id="PS51352"/>
    </source>
</evidence>
<evidence type="ECO:0000256" key="11">
    <source>
        <dbReference type="ARBA" id="ARBA00049091"/>
    </source>
</evidence>
<dbReference type="InterPro" id="IPR050924">
    <property type="entry name" value="Peroxiredoxin_BCP/PrxQ"/>
</dbReference>
<dbReference type="KEGG" id="dtn:DTL3_1209"/>
<dbReference type="CDD" id="cd03017">
    <property type="entry name" value="PRX_BCP"/>
    <property type="match status" value="1"/>
</dbReference>
<gene>
    <name evidence="14" type="primary">aphC</name>
    <name evidence="14" type="ORF">DTL3_1209</name>
</gene>
<dbReference type="AlphaFoldDB" id="A0A0C7P2H5"/>
<evidence type="ECO:0000256" key="5">
    <source>
        <dbReference type="ARBA" id="ARBA00022862"/>
    </source>
</evidence>
<dbReference type="GO" id="GO:0008379">
    <property type="term" value="F:thioredoxin peroxidase activity"/>
    <property type="evidence" value="ECO:0007669"/>
    <property type="project" value="TreeGrafter"/>
</dbReference>
<dbReference type="EMBL" id="LN824141">
    <property type="protein sequence ID" value="CEP78510.1"/>
    <property type="molecule type" value="Genomic_DNA"/>
</dbReference>
<dbReference type="STRING" id="1006576.DTL3_1209"/>
<dbReference type="GO" id="GO:0045454">
    <property type="term" value="P:cell redox homeostasis"/>
    <property type="evidence" value="ECO:0007669"/>
    <property type="project" value="TreeGrafter"/>
</dbReference>
<evidence type="ECO:0000256" key="9">
    <source>
        <dbReference type="ARBA" id="ARBA00032824"/>
    </source>
</evidence>
<comment type="similarity">
    <text evidence="10">Belongs to the peroxiredoxin family. BCP/PrxQ subfamily.</text>
</comment>
<keyword evidence="7" id="KW-1015">Disulfide bond</keyword>
<dbReference type="GO" id="GO:0034599">
    <property type="term" value="P:cellular response to oxidative stress"/>
    <property type="evidence" value="ECO:0007669"/>
    <property type="project" value="TreeGrafter"/>
</dbReference>
<dbReference type="RefSeq" id="WP_045087940.1">
    <property type="nucleotide sequence ID" value="NZ_LN824141.1"/>
</dbReference>
<dbReference type="OrthoDB" id="9812811at2"/>
<dbReference type="Proteomes" id="UP000032809">
    <property type="component" value="Chromosome I"/>
</dbReference>
<keyword evidence="4 14" id="KW-0575">Peroxidase</keyword>
<comment type="subunit">
    <text evidence="2">Monomer.</text>
</comment>
<dbReference type="InterPro" id="IPR000866">
    <property type="entry name" value="AhpC/TSA"/>
</dbReference>
<evidence type="ECO:0000313" key="14">
    <source>
        <dbReference type="EMBL" id="CEP78510.1"/>
    </source>
</evidence>
<feature type="active site" description="Cysteine sulfenic acid (-SOH) intermediate; for peroxidase activity" evidence="12">
    <location>
        <position position="48"/>
    </location>
</feature>
<organism evidence="14 15">
    <name type="scientific">Defluviitoga tunisiensis</name>
    <dbReference type="NCBI Taxonomy" id="1006576"/>
    <lineage>
        <taxon>Bacteria</taxon>
        <taxon>Thermotogati</taxon>
        <taxon>Thermotogota</taxon>
        <taxon>Thermotogae</taxon>
        <taxon>Petrotogales</taxon>
        <taxon>Petrotogaceae</taxon>
        <taxon>Defluviitoga</taxon>
    </lineage>
</organism>
<evidence type="ECO:0000256" key="7">
    <source>
        <dbReference type="ARBA" id="ARBA00023157"/>
    </source>
</evidence>
<dbReference type="FunFam" id="3.40.30.10:FF:000007">
    <property type="entry name" value="Thioredoxin-dependent thiol peroxidase"/>
    <property type="match status" value="1"/>
</dbReference>
<name>A0A0C7P2H5_DEFTU</name>
<dbReference type="PROSITE" id="PS51352">
    <property type="entry name" value="THIOREDOXIN_2"/>
    <property type="match status" value="1"/>
</dbReference>
<dbReference type="PROSITE" id="PS00213">
    <property type="entry name" value="LIPOCALIN"/>
    <property type="match status" value="1"/>
</dbReference>
<evidence type="ECO:0000313" key="15">
    <source>
        <dbReference type="Proteomes" id="UP000032809"/>
    </source>
</evidence>
<dbReference type="Pfam" id="PF00578">
    <property type="entry name" value="AhpC-TSA"/>
    <property type="match status" value="1"/>
</dbReference>
<dbReference type="InterPro" id="IPR013766">
    <property type="entry name" value="Thioredoxin_domain"/>
</dbReference>
<dbReference type="PIRSF" id="PIRSF000239">
    <property type="entry name" value="AHPC"/>
    <property type="match status" value="1"/>
</dbReference>
<proteinExistence type="inferred from homology"/>
<evidence type="ECO:0000256" key="4">
    <source>
        <dbReference type="ARBA" id="ARBA00022559"/>
    </source>
</evidence>
<comment type="catalytic activity">
    <reaction evidence="11">
        <text>a hydroperoxide + [thioredoxin]-dithiol = an alcohol + [thioredoxin]-disulfide + H2O</text>
        <dbReference type="Rhea" id="RHEA:62620"/>
        <dbReference type="Rhea" id="RHEA-COMP:10698"/>
        <dbReference type="Rhea" id="RHEA-COMP:10700"/>
        <dbReference type="ChEBI" id="CHEBI:15377"/>
        <dbReference type="ChEBI" id="CHEBI:29950"/>
        <dbReference type="ChEBI" id="CHEBI:30879"/>
        <dbReference type="ChEBI" id="CHEBI:35924"/>
        <dbReference type="ChEBI" id="CHEBI:50058"/>
        <dbReference type="EC" id="1.11.1.24"/>
    </reaction>
</comment>
<sequence>MKYFRLEEGDRLPTFSLKDANGELININDFLGKWLVIYFYPKDGSKGCLLEALDFSNKLSEFKKYNCEIIGISPDSEESHKKFIEKNDLKILLLSDPDHVVLEKLGVWQLKKMYGREHWGVIRTTILVDPDGFVRKIWENVKVKDHASNVLHSLIELIRSNK</sequence>
<keyword evidence="5" id="KW-0049">Antioxidant</keyword>
<dbReference type="EC" id="1.11.1.24" evidence="3"/>
<keyword evidence="15" id="KW-1185">Reference proteome</keyword>
<reference evidence="15" key="1">
    <citation type="submission" date="2014-11" db="EMBL/GenBank/DDBJ databases">
        <authorList>
            <person name="Wibberg D."/>
        </authorList>
    </citation>
    <scope>NUCLEOTIDE SEQUENCE [LARGE SCALE GENOMIC DNA]</scope>
    <source>
        <strain evidence="15">L3</strain>
    </source>
</reference>
<evidence type="ECO:0000256" key="1">
    <source>
        <dbReference type="ARBA" id="ARBA00003330"/>
    </source>
</evidence>
<evidence type="ECO:0000256" key="3">
    <source>
        <dbReference type="ARBA" id="ARBA00013017"/>
    </source>
</evidence>
<dbReference type="HOGENOM" id="CLU_042529_14_1_0"/>